<evidence type="ECO:0000313" key="4">
    <source>
        <dbReference type="Proteomes" id="UP001652394"/>
    </source>
</evidence>
<comment type="caution">
    <text evidence="3">The sequence shown here is derived from an EMBL/GenBank/DDBJ whole genome shotgun (WGS) entry which is preliminary data.</text>
</comment>
<dbReference type="EMBL" id="JAOQJX010000024">
    <property type="protein sequence ID" value="MCU6748474.1"/>
    <property type="molecule type" value="Genomic_DNA"/>
</dbReference>
<keyword evidence="4" id="KW-1185">Reference proteome</keyword>
<dbReference type="PANTHER" id="PTHR34473:SF2">
    <property type="entry name" value="UPF0699 TRANSMEMBRANE PROTEIN YDBT"/>
    <property type="match status" value="1"/>
</dbReference>
<evidence type="ECO:0000313" key="3">
    <source>
        <dbReference type="EMBL" id="MCU6748474.1"/>
    </source>
</evidence>
<dbReference type="InterPro" id="IPR005182">
    <property type="entry name" value="YdbS-like_PH"/>
</dbReference>
<feature type="transmembrane region" description="Helical" evidence="1">
    <location>
        <begin position="42"/>
        <end position="69"/>
    </location>
</feature>
<organism evidence="3 4">
    <name type="scientific">Faecalicatena acetigenes</name>
    <dbReference type="NCBI Taxonomy" id="2981790"/>
    <lineage>
        <taxon>Bacteria</taxon>
        <taxon>Bacillati</taxon>
        <taxon>Bacillota</taxon>
        <taxon>Clostridia</taxon>
        <taxon>Lachnospirales</taxon>
        <taxon>Lachnospiraceae</taxon>
        <taxon>Faecalicatena</taxon>
    </lineage>
</organism>
<evidence type="ECO:0000259" key="2">
    <source>
        <dbReference type="Pfam" id="PF03703"/>
    </source>
</evidence>
<feature type="transmembrane region" description="Helical" evidence="1">
    <location>
        <begin position="75"/>
        <end position="97"/>
    </location>
</feature>
<dbReference type="Pfam" id="PF03703">
    <property type="entry name" value="bPH_2"/>
    <property type="match status" value="1"/>
</dbReference>
<keyword evidence="1" id="KW-0472">Membrane</keyword>
<proteinExistence type="predicted"/>
<keyword evidence="1" id="KW-0812">Transmembrane</keyword>
<name>A0ABT2TDW2_9FIRM</name>
<reference evidence="3 4" key="1">
    <citation type="journal article" date="2021" name="ISME Commun">
        <title>Automated analysis of genomic sequences facilitates high-throughput and comprehensive description of bacteria.</title>
        <authorList>
            <person name="Hitch T.C.A."/>
        </authorList>
    </citation>
    <scope>NUCLEOTIDE SEQUENCE [LARGE SCALE GENOMIC DNA]</scope>
    <source>
        <strain evidence="3 4">H2_18</strain>
    </source>
</reference>
<dbReference type="PANTHER" id="PTHR34473">
    <property type="entry name" value="UPF0699 TRANSMEMBRANE PROTEIN YDBS"/>
    <property type="match status" value="1"/>
</dbReference>
<dbReference type="RefSeq" id="WP_267304253.1">
    <property type="nucleotide sequence ID" value="NZ_JAOQJX010000024.1"/>
</dbReference>
<sequence>MRTGEYRHTKRQILAVCRFVYRIKKKGGREEMKYEKLSIRALYCMYVAGILVCAVSLVVIGAVNYFWIFPENIRIGKAISVLLIVLLLLDTLISPYFRYHRYRYSINEECIDIREGYLFIKRNIVPIERLHKLKTVKGPIDQLFKVEKVVVTTGGGDVTISFLEEKRAEQIAESLRRRINEIAAEQKEKDRSDEGREGEV</sequence>
<evidence type="ECO:0000256" key="1">
    <source>
        <dbReference type="SAM" id="Phobius"/>
    </source>
</evidence>
<dbReference type="Proteomes" id="UP001652394">
    <property type="component" value="Unassembled WGS sequence"/>
</dbReference>
<protein>
    <submittedName>
        <fullName evidence="3">PH domain-containing protein</fullName>
    </submittedName>
</protein>
<keyword evidence="1" id="KW-1133">Transmembrane helix</keyword>
<accession>A0ABT2TDW2</accession>
<gene>
    <name evidence="3" type="ORF">OCV51_12555</name>
</gene>
<feature type="domain" description="YdbS-like PH" evidence="2">
    <location>
        <begin position="99"/>
        <end position="174"/>
    </location>
</feature>